<feature type="domain" description="CBS" evidence="3">
    <location>
        <begin position="7"/>
        <end position="65"/>
    </location>
</feature>
<name>A0ABU4TQI3_9PSEU</name>
<dbReference type="PANTHER" id="PTHR43080">
    <property type="entry name" value="CBS DOMAIN-CONTAINING PROTEIN CBSX3, MITOCHONDRIAL"/>
    <property type="match status" value="1"/>
</dbReference>
<dbReference type="RefSeq" id="WP_319984533.1">
    <property type="nucleotide sequence ID" value="NZ_JAXAVV010000006.1"/>
</dbReference>
<comment type="caution">
    <text evidence="4">The sequence shown here is derived from an EMBL/GenBank/DDBJ whole genome shotgun (WGS) entry which is preliminary data.</text>
</comment>
<evidence type="ECO:0000313" key="4">
    <source>
        <dbReference type="EMBL" id="MDX8050557.1"/>
    </source>
</evidence>
<feature type="domain" description="CBS" evidence="3">
    <location>
        <begin position="85"/>
        <end position="140"/>
    </location>
</feature>
<dbReference type="Gene3D" id="3.10.580.10">
    <property type="entry name" value="CBS-domain"/>
    <property type="match status" value="1"/>
</dbReference>
<evidence type="ECO:0000256" key="2">
    <source>
        <dbReference type="PROSITE-ProRule" id="PRU00703"/>
    </source>
</evidence>
<dbReference type="SMART" id="SM00116">
    <property type="entry name" value="CBS"/>
    <property type="match status" value="2"/>
</dbReference>
<dbReference type="InterPro" id="IPR000644">
    <property type="entry name" value="CBS_dom"/>
</dbReference>
<sequence length="207" mass="22503">MRTRDVMTATVVAVNPDTPAREAAGLLAERGFTALPVIDDAGELVGVVGEAELLRDRLPQDPRWLVHGEPAATRQTPAETVAQVMRTQPVIVTPNTDLAEVADLMLEHGVRSVLVVHERHLAGVITRRDMLRSISRADWIIEAEIRHRLDLVGGARRWLVDVSGGKVSLVDKTGNESERHVAEVLARAVAGVTDVEFVGKPVVRTGK</sequence>
<reference evidence="4 5" key="1">
    <citation type="submission" date="2023-11" db="EMBL/GenBank/DDBJ databases">
        <title>Lentzea sokolovensis, sp. nov., Lentzea kristufkii, sp. nov., and Lentzea miocenensis, sp. nov., rare actinobacteria from Sokolov Coal Basin, Miocene lacustrine sediment, Czech Republic.</title>
        <authorList>
            <person name="Lara A."/>
            <person name="Kotroba L."/>
            <person name="Nouioui I."/>
            <person name="Neumann-Schaal M."/>
            <person name="Mast Y."/>
            <person name="Chronakova A."/>
        </authorList>
    </citation>
    <scope>NUCLEOTIDE SEQUENCE [LARGE SCALE GENOMIC DNA]</scope>
    <source>
        <strain evidence="4 5">BCCO 10_0798</strain>
    </source>
</reference>
<protein>
    <submittedName>
        <fullName evidence="4">CBS domain-containing protein</fullName>
    </submittedName>
</protein>
<dbReference type="EMBL" id="JAXAVV010000006">
    <property type="protein sequence ID" value="MDX8050557.1"/>
    <property type="molecule type" value="Genomic_DNA"/>
</dbReference>
<organism evidence="4 5">
    <name type="scientific">Lentzea kristufekii</name>
    <dbReference type="NCBI Taxonomy" id="3095430"/>
    <lineage>
        <taxon>Bacteria</taxon>
        <taxon>Bacillati</taxon>
        <taxon>Actinomycetota</taxon>
        <taxon>Actinomycetes</taxon>
        <taxon>Pseudonocardiales</taxon>
        <taxon>Pseudonocardiaceae</taxon>
        <taxon>Lentzea</taxon>
    </lineage>
</organism>
<dbReference type="PANTHER" id="PTHR43080:SF2">
    <property type="entry name" value="CBS DOMAIN-CONTAINING PROTEIN"/>
    <property type="match status" value="1"/>
</dbReference>
<dbReference type="InterPro" id="IPR046342">
    <property type="entry name" value="CBS_dom_sf"/>
</dbReference>
<dbReference type="Proteomes" id="UP001271792">
    <property type="component" value="Unassembled WGS sequence"/>
</dbReference>
<gene>
    <name evidence="4" type="ORF">SK571_14295</name>
</gene>
<reference evidence="4 5" key="2">
    <citation type="submission" date="2023-11" db="EMBL/GenBank/DDBJ databases">
        <authorList>
            <person name="Lara A.C."/>
            <person name="Chronakova A."/>
        </authorList>
    </citation>
    <scope>NUCLEOTIDE SEQUENCE [LARGE SCALE GENOMIC DNA]</scope>
    <source>
        <strain evidence="4 5">BCCO 10_0798</strain>
    </source>
</reference>
<keyword evidence="5" id="KW-1185">Reference proteome</keyword>
<evidence type="ECO:0000256" key="1">
    <source>
        <dbReference type="ARBA" id="ARBA00023122"/>
    </source>
</evidence>
<proteinExistence type="predicted"/>
<evidence type="ECO:0000313" key="5">
    <source>
        <dbReference type="Proteomes" id="UP001271792"/>
    </source>
</evidence>
<evidence type="ECO:0000259" key="3">
    <source>
        <dbReference type="PROSITE" id="PS51371"/>
    </source>
</evidence>
<accession>A0ABU4TQI3</accession>
<keyword evidence="1 2" id="KW-0129">CBS domain</keyword>
<dbReference type="InterPro" id="IPR051257">
    <property type="entry name" value="Diverse_CBS-Domain"/>
</dbReference>
<dbReference type="SUPFAM" id="SSF54631">
    <property type="entry name" value="CBS-domain pair"/>
    <property type="match status" value="1"/>
</dbReference>
<dbReference type="PROSITE" id="PS51371">
    <property type="entry name" value="CBS"/>
    <property type="match status" value="2"/>
</dbReference>
<dbReference type="Pfam" id="PF00571">
    <property type="entry name" value="CBS"/>
    <property type="match status" value="2"/>
</dbReference>